<dbReference type="RefSeq" id="WP_013348922.1">
    <property type="nucleotide sequence ID" value="NC_014550.1"/>
</dbReference>
<protein>
    <recommendedName>
        <fullName evidence="3">WxL Interacting Protein peptidoglycan binding domain-containing protein</fullName>
    </recommendedName>
</protein>
<reference evidence="5" key="1">
    <citation type="journal article" date="2010" name="PLoS ONE">
        <title>The Arthrobacter arilaitensis Re117 genome sequence reveals its genetic adaptation to the surface of cheese.</title>
        <authorList>
            <person name="Monnet C."/>
            <person name="Loux V."/>
            <person name="Gibrat J.F."/>
            <person name="Spinnler E."/>
            <person name="Barbe V."/>
            <person name="Vacherie B."/>
            <person name="Gavory F."/>
            <person name="Gourbeyre E."/>
            <person name="Siguier P."/>
            <person name="Chandler M."/>
            <person name="Elleuch R."/>
            <person name="Irlinger F."/>
            <person name="Vallaeys T."/>
        </authorList>
    </citation>
    <scope>NUCLEOTIDE SEQUENCE</scope>
    <source>
        <strain evidence="5">DSM 16368 / CIP 108037 / IAM 15318 / JCM 13566 / Re117</strain>
    </source>
</reference>
<dbReference type="Gene3D" id="2.60.40.10">
    <property type="entry name" value="Immunoglobulins"/>
    <property type="match status" value="1"/>
</dbReference>
<keyword evidence="1" id="KW-0472">Membrane</keyword>
<evidence type="ECO:0000256" key="2">
    <source>
        <dbReference type="SAM" id="SignalP"/>
    </source>
</evidence>
<dbReference type="EMBL" id="FQ311875">
    <property type="protein sequence ID" value="CBT75791.1"/>
    <property type="molecule type" value="Genomic_DNA"/>
</dbReference>
<feature type="signal peptide" evidence="2">
    <location>
        <begin position="1"/>
        <end position="31"/>
    </location>
</feature>
<name>A0ABP1U4V9_GLUAR</name>
<keyword evidence="1" id="KW-1133">Transmembrane helix</keyword>
<keyword evidence="1" id="KW-0812">Transmembrane</keyword>
<proteinExistence type="predicted"/>
<dbReference type="Proteomes" id="UP000006878">
    <property type="component" value="Chromosome"/>
</dbReference>
<feature type="transmembrane region" description="Helical" evidence="1">
    <location>
        <begin position="291"/>
        <end position="314"/>
    </location>
</feature>
<evidence type="ECO:0000259" key="3">
    <source>
        <dbReference type="Pfam" id="PF06030"/>
    </source>
</evidence>
<dbReference type="InterPro" id="IPR010317">
    <property type="entry name" value="WxLIP_PGBD"/>
</dbReference>
<reference evidence="5" key="2">
    <citation type="submission" date="2010-07" db="EMBL/GenBank/DDBJ databases">
        <title>Complete genome sequence of Arthrobacter arilaitensis (strain DSM 16368 / CIP 108037 / JCM 13566 / Re117).</title>
        <authorList>
            <person name="Genoscope."/>
        </authorList>
    </citation>
    <scope>NUCLEOTIDE SEQUENCE [LARGE SCALE GENOMIC DNA]</scope>
    <source>
        <strain evidence="5">DSM 16368 / CIP 108037 / IAM 15318 / JCM 13566 / Re117</strain>
    </source>
</reference>
<evidence type="ECO:0000256" key="1">
    <source>
        <dbReference type="SAM" id="Phobius"/>
    </source>
</evidence>
<gene>
    <name evidence="4" type="ordered locus">AARI_15680</name>
</gene>
<organism evidence="4 5">
    <name type="scientific">Glutamicibacter arilaitensis (strain DSM 16368 / CIP 108037 / IAM 15318 / JCM 13566 / NCIMB 14258 / Re117)</name>
    <name type="common">Arthrobacter arilaitensis</name>
    <dbReference type="NCBI Taxonomy" id="861360"/>
    <lineage>
        <taxon>Bacteria</taxon>
        <taxon>Bacillati</taxon>
        <taxon>Actinomycetota</taxon>
        <taxon>Actinomycetes</taxon>
        <taxon>Micrococcales</taxon>
        <taxon>Micrococcaceae</taxon>
        <taxon>Glutamicibacter</taxon>
    </lineage>
</organism>
<dbReference type="GeneID" id="303187001"/>
<accession>A0ABP1U4V9</accession>
<dbReference type="InterPro" id="IPR013783">
    <property type="entry name" value="Ig-like_fold"/>
</dbReference>
<dbReference type="Pfam" id="PF06030">
    <property type="entry name" value="WxLIP_PGBD"/>
    <property type="match status" value="1"/>
</dbReference>
<keyword evidence="2" id="KW-0732">Signal</keyword>
<sequence length="346" mass="37374">MSHTPRTFTRVALTTMLAAGLGFSTALPAAASPTPSDEQAPITWSMSPLPEENQSNTQWVELDMKPGESVQRELVVKNHSAQEATFGLQAADGYFTDTGRFNMLASDEPSEAAGTWISIQEEITVAPKASENVRFTVTVPENATPGDHAAGVASSTTSIGQSADGASLGVESRIGFRVITRVEGELNPSLAVQELHTGYKQSWNPFAPGSITADFRLHNDGNLQLQPQSALFSFQNAEGQSLESGSLLPGDGAKVTMKLDQSWPTFLTPVTLEVTGTDNGGAEQVLRTEKVWVWTLPLPQLFVLLGATLCFLGLRRRKTKQTERMDELLDQARRDGAEQARQESNA</sequence>
<feature type="domain" description="WxL Interacting Protein peptidoglycan binding" evidence="3">
    <location>
        <begin position="46"/>
        <end position="152"/>
    </location>
</feature>
<feature type="chain" id="PRO_5045312940" description="WxL Interacting Protein peptidoglycan binding domain-containing protein" evidence="2">
    <location>
        <begin position="32"/>
        <end position="346"/>
    </location>
</feature>
<keyword evidence="5" id="KW-1185">Reference proteome</keyword>
<evidence type="ECO:0000313" key="5">
    <source>
        <dbReference type="Proteomes" id="UP000006878"/>
    </source>
</evidence>
<evidence type="ECO:0000313" key="4">
    <source>
        <dbReference type="EMBL" id="CBT75791.1"/>
    </source>
</evidence>